<sequence>MYLYAPIGKHHAHLIQPPSTFREYLLSTPDPNQDHIQAMDAAFRPPIPGAAGPTPAQCFAIPGRSDNNINHCAFVGDLDEHGTMPPIVVIAQNAFDPLDNLATLQNVWNVLPLGATGVQPPAANADKVNAKCLTPIPYPYVNQILQAHMDGLLTWRYLITEVLQSVSLVAVEEEAYSGFVDWVRVSSTERPDPTNPGNFIDPETVMEFVAVLGVPRALNTRRPIVLLYLAGLELPTVLERHI</sequence>
<name>A0A9N8DNV1_9STRA</name>
<gene>
    <name evidence="1" type="ORF">SEMRO_187_G080820.1</name>
</gene>
<protein>
    <submittedName>
        <fullName evidence="1">Uncharacterized protein</fullName>
    </submittedName>
</protein>
<evidence type="ECO:0000313" key="1">
    <source>
        <dbReference type="EMBL" id="CAB9504134.1"/>
    </source>
</evidence>
<proteinExistence type="predicted"/>
<comment type="caution">
    <text evidence="1">The sequence shown here is derived from an EMBL/GenBank/DDBJ whole genome shotgun (WGS) entry which is preliminary data.</text>
</comment>
<reference evidence="1" key="1">
    <citation type="submission" date="2020-06" db="EMBL/GenBank/DDBJ databases">
        <authorList>
            <consortium name="Plant Systems Biology data submission"/>
        </authorList>
    </citation>
    <scope>NUCLEOTIDE SEQUENCE</scope>
    <source>
        <strain evidence="1">D6</strain>
    </source>
</reference>
<keyword evidence="2" id="KW-1185">Reference proteome</keyword>
<dbReference type="OrthoDB" id="2014825at2759"/>
<dbReference type="AlphaFoldDB" id="A0A9N8DNV1"/>
<dbReference type="EMBL" id="CAICTM010000186">
    <property type="protein sequence ID" value="CAB9504134.1"/>
    <property type="molecule type" value="Genomic_DNA"/>
</dbReference>
<evidence type="ECO:0000313" key="2">
    <source>
        <dbReference type="Proteomes" id="UP001153069"/>
    </source>
</evidence>
<organism evidence="1 2">
    <name type="scientific">Seminavis robusta</name>
    <dbReference type="NCBI Taxonomy" id="568900"/>
    <lineage>
        <taxon>Eukaryota</taxon>
        <taxon>Sar</taxon>
        <taxon>Stramenopiles</taxon>
        <taxon>Ochrophyta</taxon>
        <taxon>Bacillariophyta</taxon>
        <taxon>Bacillariophyceae</taxon>
        <taxon>Bacillariophycidae</taxon>
        <taxon>Naviculales</taxon>
        <taxon>Naviculaceae</taxon>
        <taxon>Seminavis</taxon>
    </lineage>
</organism>
<accession>A0A9N8DNV1</accession>
<dbReference type="Proteomes" id="UP001153069">
    <property type="component" value="Unassembled WGS sequence"/>
</dbReference>